<dbReference type="EMBL" id="BJWL01000013">
    <property type="protein sequence ID" value="GFY98862.1"/>
    <property type="molecule type" value="Genomic_DNA"/>
</dbReference>
<evidence type="ECO:0000313" key="2">
    <source>
        <dbReference type="EMBL" id="GFY98862.1"/>
    </source>
</evidence>
<dbReference type="OrthoDB" id="1612802at2759"/>
<proteinExistence type="predicted"/>
<organism evidence="2 3">
    <name type="scientific">Actinidia rufa</name>
    <dbReference type="NCBI Taxonomy" id="165716"/>
    <lineage>
        <taxon>Eukaryota</taxon>
        <taxon>Viridiplantae</taxon>
        <taxon>Streptophyta</taxon>
        <taxon>Embryophyta</taxon>
        <taxon>Tracheophyta</taxon>
        <taxon>Spermatophyta</taxon>
        <taxon>Magnoliopsida</taxon>
        <taxon>eudicotyledons</taxon>
        <taxon>Gunneridae</taxon>
        <taxon>Pentapetalae</taxon>
        <taxon>asterids</taxon>
        <taxon>Ericales</taxon>
        <taxon>Actinidiaceae</taxon>
        <taxon>Actinidia</taxon>
    </lineage>
</organism>
<name>A0A7J0FJI8_9ERIC</name>
<reference evidence="2 3" key="1">
    <citation type="submission" date="2019-07" db="EMBL/GenBank/DDBJ databases">
        <title>De Novo Assembly of kiwifruit Actinidia rufa.</title>
        <authorList>
            <person name="Sugita-Konishi S."/>
            <person name="Sato K."/>
            <person name="Mori E."/>
            <person name="Abe Y."/>
            <person name="Kisaki G."/>
            <person name="Hamano K."/>
            <person name="Suezawa K."/>
            <person name="Otani M."/>
            <person name="Fukuda T."/>
            <person name="Manabe T."/>
            <person name="Gomi K."/>
            <person name="Tabuchi M."/>
            <person name="Akimitsu K."/>
            <person name="Kataoka I."/>
        </authorList>
    </citation>
    <scope>NUCLEOTIDE SEQUENCE [LARGE SCALE GENOMIC DNA]</scope>
    <source>
        <strain evidence="3">cv. Fuchu</strain>
    </source>
</reference>
<keyword evidence="3" id="KW-1185">Reference proteome</keyword>
<feature type="region of interest" description="Disordered" evidence="1">
    <location>
        <begin position="54"/>
        <end position="76"/>
    </location>
</feature>
<feature type="region of interest" description="Disordered" evidence="1">
    <location>
        <begin position="1"/>
        <end position="41"/>
    </location>
</feature>
<accession>A0A7J0FJI8</accession>
<dbReference type="AlphaFoldDB" id="A0A7J0FJI8"/>
<comment type="caution">
    <text evidence="2">The sequence shown here is derived from an EMBL/GenBank/DDBJ whole genome shotgun (WGS) entry which is preliminary data.</text>
</comment>
<evidence type="ECO:0000256" key="1">
    <source>
        <dbReference type="SAM" id="MobiDB-lite"/>
    </source>
</evidence>
<sequence>MKKKSPLFQSLQRAPMPGLGPDPSTHIPGLDPSAHITAGSNSANTINQKSFAGHAMPSVPHVNPQHMVPLGPVTKG</sequence>
<dbReference type="Proteomes" id="UP000585474">
    <property type="component" value="Unassembled WGS sequence"/>
</dbReference>
<gene>
    <name evidence="2" type="ORF">Acr_13g0002630</name>
</gene>
<evidence type="ECO:0000313" key="3">
    <source>
        <dbReference type="Proteomes" id="UP000585474"/>
    </source>
</evidence>
<protein>
    <submittedName>
        <fullName evidence="2">Uncharacterized protein</fullName>
    </submittedName>
</protein>